<sequence>MTLSTINKIKAVLRVLMIGMIVAGACFHIAALLGAFEFHAISFFGFGMVAFASLSYMYFRKMF</sequence>
<keyword evidence="1" id="KW-1133">Transmembrane helix</keyword>
<evidence type="ECO:0000313" key="3">
    <source>
        <dbReference type="Proteomes" id="UP000199356"/>
    </source>
</evidence>
<dbReference type="RefSeq" id="WP_093424180.1">
    <property type="nucleotide sequence ID" value="NZ_FOXA01000015.1"/>
</dbReference>
<reference evidence="2 3" key="1">
    <citation type="submission" date="2016-10" db="EMBL/GenBank/DDBJ databases">
        <authorList>
            <person name="de Groot N.N."/>
        </authorList>
    </citation>
    <scope>NUCLEOTIDE SEQUENCE [LARGE SCALE GENOMIC DNA]</scope>
    <source>
        <strain evidence="2 3">DSM 19547</strain>
    </source>
</reference>
<feature type="transmembrane region" description="Helical" evidence="1">
    <location>
        <begin position="40"/>
        <end position="59"/>
    </location>
</feature>
<accession>A0A1I5TU68</accession>
<name>A0A1I5TU68_9RHOB</name>
<evidence type="ECO:0000256" key="1">
    <source>
        <dbReference type="SAM" id="Phobius"/>
    </source>
</evidence>
<feature type="transmembrane region" description="Helical" evidence="1">
    <location>
        <begin position="12"/>
        <end position="34"/>
    </location>
</feature>
<keyword evidence="1" id="KW-0812">Transmembrane</keyword>
<dbReference type="STRING" id="441119.SAMN04488047_11524"/>
<dbReference type="AlphaFoldDB" id="A0A1I5TU68"/>
<dbReference type="Proteomes" id="UP000199356">
    <property type="component" value="Unassembled WGS sequence"/>
</dbReference>
<keyword evidence="3" id="KW-1185">Reference proteome</keyword>
<evidence type="ECO:0000313" key="2">
    <source>
        <dbReference type="EMBL" id="SFP86441.1"/>
    </source>
</evidence>
<gene>
    <name evidence="2" type="ORF">SAMN04488047_11524</name>
</gene>
<organism evidence="2 3">
    <name type="scientific">Tranquillimonas alkanivorans</name>
    <dbReference type="NCBI Taxonomy" id="441119"/>
    <lineage>
        <taxon>Bacteria</taxon>
        <taxon>Pseudomonadati</taxon>
        <taxon>Pseudomonadota</taxon>
        <taxon>Alphaproteobacteria</taxon>
        <taxon>Rhodobacterales</taxon>
        <taxon>Roseobacteraceae</taxon>
        <taxon>Tranquillimonas</taxon>
    </lineage>
</organism>
<protein>
    <submittedName>
        <fullName evidence="2">Uncharacterized protein</fullName>
    </submittedName>
</protein>
<dbReference type="EMBL" id="FOXA01000015">
    <property type="protein sequence ID" value="SFP86441.1"/>
    <property type="molecule type" value="Genomic_DNA"/>
</dbReference>
<proteinExistence type="predicted"/>
<keyword evidence="1" id="KW-0472">Membrane</keyword>